<dbReference type="InterPro" id="IPR031120">
    <property type="entry name" value="HIR1-like"/>
</dbReference>
<name>A0A8J2X6Z8_ZYGB2</name>
<comment type="subcellular location">
    <subcellularLocation>
        <location evidence="1 10">Nucleus</location>
    </subcellularLocation>
</comment>
<evidence type="ECO:0000256" key="8">
    <source>
        <dbReference type="ARBA" id="ARBA00023163"/>
    </source>
</evidence>
<dbReference type="EMBL" id="HG316456">
    <property type="protein sequence ID" value="CDF88817.1"/>
    <property type="molecule type" value="Genomic_DNA"/>
</dbReference>
<keyword evidence="14" id="KW-1185">Reference proteome</keyword>
<dbReference type="GO" id="GO:0005634">
    <property type="term" value="C:nucleus"/>
    <property type="evidence" value="ECO:0007669"/>
    <property type="project" value="UniProtKB-SubCell"/>
</dbReference>
<proteinExistence type="inferred from homology"/>
<feature type="compositionally biased region" description="Basic residues" evidence="11">
    <location>
        <begin position="417"/>
        <end position="429"/>
    </location>
</feature>
<organism evidence="13 14">
    <name type="scientific">Zygosaccharomyces bailii (strain CLIB 213 / ATCC 58445 / CBS 680 / BCRC 21525 / NBRC 1098 / NCYC 1416 / NRRL Y-2227)</name>
    <dbReference type="NCBI Taxonomy" id="1333698"/>
    <lineage>
        <taxon>Eukaryota</taxon>
        <taxon>Fungi</taxon>
        <taxon>Dikarya</taxon>
        <taxon>Ascomycota</taxon>
        <taxon>Saccharomycotina</taxon>
        <taxon>Saccharomycetes</taxon>
        <taxon>Saccharomycetales</taxon>
        <taxon>Saccharomycetaceae</taxon>
        <taxon>Zygosaccharomyces</taxon>
    </lineage>
</organism>
<feature type="domain" description="Protein HIRA-like C-terminal" evidence="12">
    <location>
        <begin position="577"/>
        <end position="824"/>
    </location>
</feature>
<evidence type="ECO:0000256" key="2">
    <source>
        <dbReference type="ARBA" id="ARBA00007306"/>
    </source>
</evidence>
<sequence length="875" mass="98977">MRLLKYPLAGHNNRVEVMVAIDPWLVTADCEGHVNAWSQQRFVDAAFNGAQIRDLAIQFKFTVEWEPGEPDKNIVFLSGDSQSLFMGTEHRVMCYRSWQDPAARTLEYVCRCDAPSTVNDVKYDPTTRVLFVLLGNKNGILLFQADTLENVGEIELPDGVVPVAGVVDPMGQVFMVMCSDRSLMLYQFNYQGSYKLVHKFSQYVQVNPLHYKISMPPQGDLLPVINSIKGSSPTSTNSTLLLDRNDNFKISTTLVSPPSAKCQVMQFSPVVYEKTNAKKNTKVVYNLLATSGSKDGSIVVWNTKRVKPLFNAIQASETPINDMAWSKDGLNLYVISNDNILYIFAFQEKDLGRTLSEEQVLKLQAQNKRLNPLPEREKKPSTNAEVSETPPPAQVPAPVKVETEQLLLPAPEIENKKHSRKKIAPHNLKKTQSTSMEFNGPAYNVPKDLKRKPKNEASKELNGTKKAKKELEPMDFLDTGLILPSVAFSRVRLDTPKIRLNFDYCPPNNLNLIFQVRNGLGNEQKPTIVTLISKAEEQERTLFQDFVPKFITMCTCGDFFWSCCSADGIIYVYSDSGKRLLPPLCLGVPCSFLEACANFLLCVTSTGQLYCWNIEQKRLLFPMNTVYPLLNPSLRYSDDVLTRAENITLCAITKKGIPLVTLSNGDGYMFDKDMETWLLISDGWWAYGSQYWDMTNTSHLNGNIVSNEDDKRNKFWNSTDAEQLASTIRDDQSSIINFMECKTNDELNRKNRIKNLQRFARTILMKEGFENMEEIVTLSHLENRLLVTLRLGEHQEFSKVLVVYCIRLSELGYTERLDDVLQWLYNDGNYDTAPLAGNSRRELLKGVLVACADIRHVQRVTTAYASALGMVNDSL</sequence>
<comment type="function">
    <text evidence="10">Required for replication-independent chromatin assembly and for the periodic repression of histone gene transcription during the cell cycle.</text>
</comment>
<feature type="region of interest" description="Disordered" evidence="11">
    <location>
        <begin position="416"/>
        <end position="464"/>
    </location>
</feature>
<dbReference type="GO" id="GO:0000785">
    <property type="term" value="C:chromatin"/>
    <property type="evidence" value="ECO:0007669"/>
    <property type="project" value="TreeGrafter"/>
</dbReference>
<reference evidence="14" key="1">
    <citation type="journal article" date="2013" name="Genome Announc.">
        <title>Genome sequence of the food spoilage yeast Zygosaccharomyces bailii CLIB 213(T).</title>
        <authorList>
            <person name="Galeote V."/>
            <person name="Bigey F."/>
            <person name="Devillers H."/>
            <person name="Neuveglise C."/>
            <person name="Dequin S."/>
        </authorList>
    </citation>
    <scope>NUCLEOTIDE SEQUENCE [LARGE SCALE GENOMIC DNA]</scope>
    <source>
        <strain evidence="14">CLIB 213 / ATCC 58445 / CBS 680 / CCRC 21525 / NBRC 1098 / NCYC 1416 / NRRL Y-2227</strain>
    </source>
</reference>
<dbReference type="PANTHER" id="PTHR13831">
    <property type="entry name" value="MEMBER OF THE HIR1 FAMILY OF WD-REPEAT PROTEINS"/>
    <property type="match status" value="1"/>
</dbReference>
<dbReference type="GO" id="GO:0006355">
    <property type="term" value="P:regulation of DNA-templated transcription"/>
    <property type="evidence" value="ECO:0007669"/>
    <property type="project" value="InterPro"/>
</dbReference>
<gene>
    <name evidence="13" type="ORF">BN860_02586g</name>
</gene>
<evidence type="ECO:0000313" key="13">
    <source>
        <dbReference type="EMBL" id="CDF88817.1"/>
    </source>
</evidence>
<evidence type="ECO:0000256" key="6">
    <source>
        <dbReference type="ARBA" id="ARBA00022853"/>
    </source>
</evidence>
<dbReference type="Proteomes" id="UP000019375">
    <property type="component" value="Unassembled WGS sequence"/>
</dbReference>
<keyword evidence="7 10" id="KW-0805">Transcription regulation</keyword>
<dbReference type="OrthoDB" id="1741719at2759"/>
<dbReference type="Gene3D" id="2.130.10.10">
    <property type="entry name" value="YVTN repeat-like/Quinoprotein amine dehydrogenase"/>
    <property type="match status" value="1"/>
</dbReference>
<accession>A0A8J2X6Z8</accession>
<evidence type="ECO:0000256" key="5">
    <source>
        <dbReference type="ARBA" id="ARBA00022737"/>
    </source>
</evidence>
<dbReference type="PANTHER" id="PTHR13831:SF1">
    <property type="entry name" value="PROTEIN HIR2"/>
    <property type="match status" value="1"/>
</dbReference>
<evidence type="ECO:0000313" key="14">
    <source>
        <dbReference type="Proteomes" id="UP000019375"/>
    </source>
</evidence>
<evidence type="ECO:0000256" key="3">
    <source>
        <dbReference type="ARBA" id="ARBA00022491"/>
    </source>
</evidence>
<evidence type="ECO:0000256" key="4">
    <source>
        <dbReference type="ARBA" id="ARBA00022574"/>
    </source>
</evidence>
<evidence type="ECO:0000259" key="12">
    <source>
        <dbReference type="Pfam" id="PF07569"/>
    </source>
</evidence>
<dbReference type="InterPro" id="IPR036322">
    <property type="entry name" value="WD40_repeat_dom_sf"/>
</dbReference>
<dbReference type="AlphaFoldDB" id="A0A8J2X6Z8"/>
<keyword evidence="5 10" id="KW-0677">Repeat</keyword>
<keyword evidence="4 10" id="KW-0853">WD repeat</keyword>
<dbReference type="InterPro" id="IPR015943">
    <property type="entry name" value="WD40/YVTN_repeat-like_dom_sf"/>
</dbReference>
<evidence type="ECO:0000256" key="9">
    <source>
        <dbReference type="ARBA" id="ARBA00023242"/>
    </source>
</evidence>
<comment type="similarity">
    <text evidence="2 10">Belongs to the WD repeat HIR1 family.</text>
</comment>
<keyword evidence="9 10" id="KW-0539">Nucleus</keyword>
<evidence type="ECO:0000256" key="10">
    <source>
        <dbReference type="RuleBase" id="RU364014"/>
    </source>
</evidence>
<dbReference type="GO" id="GO:0006351">
    <property type="term" value="P:DNA-templated transcription"/>
    <property type="evidence" value="ECO:0007669"/>
    <property type="project" value="InterPro"/>
</dbReference>
<keyword evidence="6 10" id="KW-0156">Chromatin regulator</keyword>
<keyword evidence="3 10" id="KW-0678">Repressor</keyword>
<feature type="region of interest" description="Disordered" evidence="11">
    <location>
        <begin position="366"/>
        <end position="396"/>
    </location>
</feature>
<keyword evidence="8 10" id="KW-0804">Transcription</keyword>
<dbReference type="GO" id="GO:0000417">
    <property type="term" value="C:HIR complex"/>
    <property type="evidence" value="ECO:0007669"/>
    <property type="project" value="TreeGrafter"/>
</dbReference>
<evidence type="ECO:0000256" key="7">
    <source>
        <dbReference type="ARBA" id="ARBA00023015"/>
    </source>
</evidence>
<dbReference type="InterPro" id="IPR011494">
    <property type="entry name" value="HIRA-like_C"/>
</dbReference>
<protein>
    <recommendedName>
        <fullName evidence="10">Protein HIR</fullName>
    </recommendedName>
</protein>
<feature type="compositionally biased region" description="Basic and acidic residues" evidence="11">
    <location>
        <begin position="454"/>
        <end position="463"/>
    </location>
</feature>
<evidence type="ECO:0000256" key="1">
    <source>
        <dbReference type="ARBA" id="ARBA00004123"/>
    </source>
</evidence>
<dbReference type="Pfam" id="PF07569">
    <property type="entry name" value="Hira"/>
    <property type="match status" value="1"/>
</dbReference>
<dbReference type="GO" id="GO:0031491">
    <property type="term" value="F:nucleosome binding"/>
    <property type="evidence" value="ECO:0007669"/>
    <property type="project" value="TreeGrafter"/>
</dbReference>
<evidence type="ECO:0000256" key="11">
    <source>
        <dbReference type="SAM" id="MobiDB-lite"/>
    </source>
</evidence>
<dbReference type="SUPFAM" id="SSF50978">
    <property type="entry name" value="WD40 repeat-like"/>
    <property type="match status" value="2"/>
</dbReference>
<dbReference type="GO" id="GO:0006338">
    <property type="term" value="P:chromatin remodeling"/>
    <property type="evidence" value="ECO:0007669"/>
    <property type="project" value="InterPro"/>
</dbReference>